<organism evidence="2 3">
    <name type="scientific">Aedes albopictus</name>
    <name type="common">Asian tiger mosquito</name>
    <name type="synonym">Stegomyia albopicta</name>
    <dbReference type="NCBI Taxonomy" id="7160"/>
    <lineage>
        <taxon>Eukaryota</taxon>
        <taxon>Metazoa</taxon>
        <taxon>Ecdysozoa</taxon>
        <taxon>Arthropoda</taxon>
        <taxon>Hexapoda</taxon>
        <taxon>Insecta</taxon>
        <taxon>Pterygota</taxon>
        <taxon>Neoptera</taxon>
        <taxon>Endopterygota</taxon>
        <taxon>Diptera</taxon>
        <taxon>Nematocera</taxon>
        <taxon>Culicoidea</taxon>
        <taxon>Culicidae</taxon>
        <taxon>Culicinae</taxon>
        <taxon>Aedini</taxon>
        <taxon>Aedes</taxon>
        <taxon>Stegomyia</taxon>
    </lineage>
</organism>
<reference evidence="2" key="2">
    <citation type="submission" date="2025-05" db="UniProtKB">
        <authorList>
            <consortium name="EnsemblMetazoa"/>
        </authorList>
    </citation>
    <scope>IDENTIFICATION</scope>
    <source>
        <strain evidence="2">Foshan</strain>
    </source>
</reference>
<reference evidence="3" key="1">
    <citation type="journal article" date="2015" name="Proc. Natl. Acad. Sci. U.S.A.">
        <title>Genome sequence of the Asian Tiger mosquito, Aedes albopictus, reveals insights into its biology, genetics, and evolution.</title>
        <authorList>
            <person name="Chen X.G."/>
            <person name="Jiang X."/>
            <person name="Gu J."/>
            <person name="Xu M."/>
            <person name="Wu Y."/>
            <person name="Deng Y."/>
            <person name="Zhang C."/>
            <person name="Bonizzoni M."/>
            <person name="Dermauw W."/>
            <person name="Vontas J."/>
            <person name="Armbruster P."/>
            <person name="Huang X."/>
            <person name="Yang Y."/>
            <person name="Zhang H."/>
            <person name="He W."/>
            <person name="Peng H."/>
            <person name="Liu Y."/>
            <person name="Wu K."/>
            <person name="Chen J."/>
            <person name="Lirakis M."/>
            <person name="Topalis P."/>
            <person name="Van Leeuwen T."/>
            <person name="Hall A.B."/>
            <person name="Jiang X."/>
            <person name="Thorpe C."/>
            <person name="Mueller R.L."/>
            <person name="Sun C."/>
            <person name="Waterhouse R.M."/>
            <person name="Yan G."/>
            <person name="Tu Z.J."/>
            <person name="Fang X."/>
            <person name="James A.A."/>
        </authorList>
    </citation>
    <scope>NUCLEOTIDE SEQUENCE [LARGE SCALE GENOMIC DNA]</scope>
    <source>
        <strain evidence="3">Foshan</strain>
    </source>
</reference>
<feature type="compositionally biased region" description="Acidic residues" evidence="1">
    <location>
        <begin position="31"/>
        <end position="41"/>
    </location>
</feature>
<evidence type="ECO:0000313" key="3">
    <source>
        <dbReference type="Proteomes" id="UP000069940"/>
    </source>
</evidence>
<feature type="region of interest" description="Disordered" evidence="1">
    <location>
        <begin position="311"/>
        <end position="332"/>
    </location>
</feature>
<feature type="region of interest" description="Disordered" evidence="1">
    <location>
        <begin position="1"/>
        <end position="47"/>
    </location>
</feature>
<evidence type="ECO:0008006" key="4">
    <source>
        <dbReference type="Google" id="ProtNLM"/>
    </source>
</evidence>
<protein>
    <recommendedName>
        <fullName evidence="4">Secreted protein</fullName>
    </recommendedName>
</protein>
<dbReference type="SUPFAM" id="SSF54928">
    <property type="entry name" value="RNA-binding domain, RBD"/>
    <property type="match status" value="1"/>
</dbReference>
<dbReference type="Proteomes" id="UP000069940">
    <property type="component" value="Unassembled WGS sequence"/>
</dbReference>
<feature type="compositionally biased region" description="Acidic residues" evidence="1">
    <location>
        <begin position="1"/>
        <end position="13"/>
    </location>
</feature>
<evidence type="ECO:0000313" key="2">
    <source>
        <dbReference type="EnsemblMetazoa" id="AALFPA23_018086.P26548"/>
    </source>
</evidence>
<evidence type="ECO:0000256" key="1">
    <source>
        <dbReference type="SAM" id="MobiDB-lite"/>
    </source>
</evidence>
<dbReference type="EnsemblMetazoa" id="AALFPA23_018086.R26548">
    <property type="protein sequence ID" value="AALFPA23_018086.P26548"/>
    <property type="gene ID" value="AALFPA23_018086"/>
</dbReference>
<dbReference type="RefSeq" id="XP_019539530.3">
    <property type="nucleotide sequence ID" value="XM_019683985.3"/>
</dbReference>
<proteinExistence type="predicted"/>
<dbReference type="GeneID" id="109410429"/>
<accession>A0ABM1ZFZ6</accession>
<keyword evidence="3" id="KW-1185">Reference proteome</keyword>
<dbReference type="InterPro" id="IPR035979">
    <property type="entry name" value="RBD_domain_sf"/>
</dbReference>
<sequence length="387" mass="45797">MADPDYESDEYYDEQGNRWYEPQYFPILESDPSEEDEDDSFDQTGCSYDGNKSCSDIRMEVIDFDTVSTGTFVPRPGYQPEEMTPTRRDPRCRSQTELARFWPVYVGNFRCQQSWQGEFDTVQRFFAWKGLHVRWWYRKVDDPYYNDFQSKAGLYDMLVYFVSEEDANFAIRNCHRTMFMGYPLNVFPGRTPVYFDPSRSLQAKKMKSGRVYSELFFEKHVKFIQGVDVTCTVKFDTKYGAMEFASPEDMAKVRKGEKLWKFEPVPRRLRKQRFLEQDLLAQIEAHLLLHPETLRLDPNDSYAKMLLQNKRPQLDPNPKIPPVPLRNGPTKRVQQTKLKRKMKKEERRITQAVAEGHRPKCYGKTVEAKKRFKRMLESAVKNHESDC</sequence>
<name>A0ABM1ZFZ6_AEDAL</name>